<keyword evidence="2" id="KW-1185">Reference proteome</keyword>
<organism evidence="1 2">
    <name type="scientific">Lucilia cuprina</name>
    <name type="common">Green bottle fly</name>
    <name type="synonym">Australian sheep blowfly</name>
    <dbReference type="NCBI Taxonomy" id="7375"/>
    <lineage>
        <taxon>Eukaryota</taxon>
        <taxon>Metazoa</taxon>
        <taxon>Ecdysozoa</taxon>
        <taxon>Arthropoda</taxon>
        <taxon>Hexapoda</taxon>
        <taxon>Insecta</taxon>
        <taxon>Pterygota</taxon>
        <taxon>Neoptera</taxon>
        <taxon>Endopterygota</taxon>
        <taxon>Diptera</taxon>
        <taxon>Brachycera</taxon>
        <taxon>Muscomorpha</taxon>
        <taxon>Oestroidea</taxon>
        <taxon>Calliphoridae</taxon>
        <taxon>Luciliinae</taxon>
        <taxon>Lucilia</taxon>
    </lineage>
</organism>
<dbReference type="AlphaFoldDB" id="A0A0L0CEP3"/>
<accession>A0A0L0CEP3</accession>
<dbReference type="EMBL" id="JRES01000608">
    <property type="protein sequence ID" value="KNC29944.1"/>
    <property type="molecule type" value="Genomic_DNA"/>
</dbReference>
<protein>
    <submittedName>
        <fullName evidence="1">Uncharacterized protein</fullName>
    </submittedName>
</protein>
<proteinExistence type="predicted"/>
<evidence type="ECO:0000313" key="1">
    <source>
        <dbReference type="EMBL" id="KNC29944.1"/>
    </source>
</evidence>
<reference evidence="1 2" key="1">
    <citation type="journal article" date="2015" name="Nat. Commun.">
        <title>Lucilia cuprina genome unlocks parasitic fly biology to underpin future interventions.</title>
        <authorList>
            <person name="Anstead C.A."/>
            <person name="Korhonen P.K."/>
            <person name="Young N.D."/>
            <person name="Hall R.S."/>
            <person name="Jex A.R."/>
            <person name="Murali S.C."/>
            <person name="Hughes D.S."/>
            <person name="Lee S.F."/>
            <person name="Perry T."/>
            <person name="Stroehlein A.J."/>
            <person name="Ansell B.R."/>
            <person name="Breugelmans B."/>
            <person name="Hofmann A."/>
            <person name="Qu J."/>
            <person name="Dugan S."/>
            <person name="Lee S.L."/>
            <person name="Chao H."/>
            <person name="Dinh H."/>
            <person name="Han Y."/>
            <person name="Doddapaneni H.V."/>
            <person name="Worley K.C."/>
            <person name="Muzny D.M."/>
            <person name="Ioannidis P."/>
            <person name="Waterhouse R.M."/>
            <person name="Zdobnov E.M."/>
            <person name="James P.J."/>
            <person name="Bagnall N.H."/>
            <person name="Kotze A.C."/>
            <person name="Gibbs R.A."/>
            <person name="Richards S."/>
            <person name="Batterham P."/>
            <person name="Gasser R.B."/>
        </authorList>
    </citation>
    <scope>NUCLEOTIDE SEQUENCE [LARGE SCALE GENOMIC DNA]</scope>
    <source>
        <strain evidence="1 2">LS</strain>
        <tissue evidence="1">Full body</tissue>
    </source>
</reference>
<comment type="caution">
    <text evidence="1">The sequence shown here is derived from an EMBL/GenBank/DDBJ whole genome shotgun (WGS) entry which is preliminary data.</text>
</comment>
<gene>
    <name evidence="1" type="ORF">FF38_08526</name>
</gene>
<sequence>MIVSVIVWIGSSFLPPSPEESAFFLAPPQGEPPSLQGSLLHFGLYSVWSSKQGFFCFLSLDLPQESDLPLLVLGFLSHFKDPSLALAFLQGLSLGFIQESSFLHLGETQPGFGLSEGLQGSSFLQLLVICLTLSGDFIGLGHSGGLQGSSFLQPLLACILGFAGGEQGLEILVASVHLHRANLKVSVILSMNYYYEDLNLSEQLVELNRSELSFIISRSSSVSMAIEVFCSGIGCISLNRTFFKQLCIFIHGTYV</sequence>
<dbReference type="Proteomes" id="UP000037069">
    <property type="component" value="Unassembled WGS sequence"/>
</dbReference>
<name>A0A0L0CEP3_LUCCU</name>
<evidence type="ECO:0000313" key="2">
    <source>
        <dbReference type="Proteomes" id="UP000037069"/>
    </source>
</evidence>